<keyword evidence="1" id="KW-0472">Membrane</keyword>
<organism evidence="2 3">
    <name type="scientific">Periophthalmus magnuspinnatus</name>
    <dbReference type="NCBI Taxonomy" id="409849"/>
    <lineage>
        <taxon>Eukaryota</taxon>
        <taxon>Metazoa</taxon>
        <taxon>Chordata</taxon>
        <taxon>Craniata</taxon>
        <taxon>Vertebrata</taxon>
        <taxon>Euteleostomi</taxon>
        <taxon>Actinopterygii</taxon>
        <taxon>Neopterygii</taxon>
        <taxon>Teleostei</taxon>
        <taxon>Neoteleostei</taxon>
        <taxon>Acanthomorphata</taxon>
        <taxon>Gobiaria</taxon>
        <taxon>Gobiiformes</taxon>
        <taxon>Gobioidei</taxon>
        <taxon>Gobiidae</taxon>
        <taxon>Oxudercinae</taxon>
        <taxon>Periophthalmus</taxon>
    </lineage>
</organism>
<keyword evidence="3" id="KW-1185">Reference proteome</keyword>
<dbReference type="Pfam" id="PF15672">
    <property type="entry name" value="Mucin15"/>
    <property type="match status" value="1"/>
</dbReference>
<accession>A0A3B4AZR2</accession>
<dbReference type="PANTHER" id="PTHR45427:SF1">
    <property type="entry name" value="MUCIN-15"/>
    <property type="match status" value="1"/>
</dbReference>
<keyword evidence="1" id="KW-0812">Transmembrane</keyword>
<reference evidence="2" key="1">
    <citation type="submission" date="2025-08" db="UniProtKB">
        <authorList>
            <consortium name="Ensembl"/>
        </authorList>
    </citation>
    <scope>IDENTIFICATION</scope>
</reference>
<dbReference type="PANTHER" id="PTHR45427">
    <property type="entry name" value="MUCIN-15"/>
    <property type="match status" value="1"/>
</dbReference>
<feature type="transmembrane region" description="Helical" evidence="1">
    <location>
        <begin position="14"/>
        <end position="36"/>
    </location>
</feature>
<dbReference type="STRING" id="409849.ENSPMGP00000022215"/>
<keyword evidence="1" id="KW-1133">Transmembrane helix</keyword>
<evidence type="ECO:0000313" key="2">
    <source>
        <dbReference type="Ensembl" id="ENSPMGP00000022215.1"/>
    </source>
</evidence>
<dbReference type="InterPro" id="IPR031371">
    <property type="entry name" value="Mucin-15"/>
</dbReference>
<dbReference type="Proteomes" id="UP000261520">
    <property type="component" value="Unplaced"/>
</dbReference>
<proteinExistence type="predicted"/>
<dbReference type="AlphaFoldDB" id="A0A3B4AZR2"/>
<evidence type="ECO:0000313" key="3">
    <source>
        <dbReference type="Proteomes" id="UP000261520"/>
    </source>
</evidence>
<reference evidence="2" key="2">
    <citation type="submission" date="2025-09" db="UniProtKB">
        <authorList>
            <consortium name="Ensembl"/>
        </authorList>
    </citation>
    <scope>IDENTIFICATION</scope>
</reference>
<evidence type="ECO:0000256" key="1">
    <source>
        <dbReference type="SAM" id="Phobius"/>
    </source>
</evidence>
<protein>
    <submittedName>
        <fullName evidence="2">Uncharacterized protein</fullName>
    </submittedName>
</protein>
<name>A0A3B4AZR2_9GOBI</name>
<dbReference type="Ensembl" id="ENSPMGT00000023659.1">
    <property type="protein sequence ID" value="ENSPMGP00000022215.1"/>
    <property type="gene ID" value="ENSPMGG00000017976.1"/>
</dbReference>
<sequence>MLETGSEKRRRKSAWGAVLGTFVAIAVVGLVAYVILKKKHHKAFSHRKLEEEFPSDPVLRLDNIEPLDLNIGRAAYFNPALQADNIQMSSFPKH</sequence>